<keyword evidence="6" id="KW-1185">Reference proteome</keyword>
<gene>
    <name evidence="5" type="ORF">SAMN04490178_11515</name>
</gene>
<evidence type="ECO:0000259" key="4">
    <source>
        <dbReference type="PROSITE" id="PS50995"/>
    </source>
</evidence>
<keyword evidence="1" id="KW-0805">Transcription regulation</keyword>
<organism evidence="5 6">
    <name type="scientific">Propionispora vibrioides</name>
    <dbReference type="NCBI Taxonomy" id="112903"/>
    <lineage>
        <taxon>Bacteria</taxon>
        <taxon>Bacillati</taxon>
        <taxon>Bacillota</taxon>
        <taxon>Negativicutes</taxon>
        <taxon>Selenomonadales</taxon>
        <taxon>Sporomusaceae</taxon>
        <taxon>Propionispora</taxon>
    </lineage>
</organism>
<name>A0A1H8WAV8_9FIRM</name>
<dbReference type="PANTHER" id="PTHR42756">
    <property type="entry name" value="TRANSCRIPTIONAL REGULATOR, MARR"/>
    <property type="match status" value="1"/>
</dbReference>
<evidence type="ECO:0000256" key="1">
    <source>
        <dbReference type="ARBA" id="ARBA00023015"/>
    </source>
</evidence>
<evidence type="ECO:0000313" key="5">
    <source>
        <dbReference type="EMBL" id="SEP24796.1"/>
    </source>
</evidence>
<proteinExistence type="predicted"/>
<accession>A0A1H8WAV8</accession>
<sequence>MQQEEVIVKAINIISESMRESMRRYKEDTPDSKELFNLSITQLHYLHVISERANVTITELAELFGVQKSTVTVTVNKLLQCGYIEKVISKDDLRVVYVSLTEKGKAVIELEDKGYRQFAASILAMLDEREQSTFTFLLNKVINQMTRG</sequence>
<dbReference type="PANTHER" id="PTHR42756:SF1">
    <property type="entry name" value="TRANSCRIPTIONAL REPRESSOR OF EMRAB OPERON"/>
    <property type="match status" value="1"/>
</dbReference>
<dbReference type="CDD" id="cd00090">
    <property type="entry name" value="HTH_ARSR"/>
    <property type="match status" value="1"/>
</dbReference>
<dbReference type="EMBL" id="FODY01000015">
    <property type="protein sequence ID" value="SEP24796.1"/>
    <property type="molecule type" value="Genomic_DNA"/>
</dbReference>
<dbReference type="InterPro" id="IPR000835">
    <property type="entry name" value="HTH_MarR-typ"/>
</dbReference>
<evidence type="ECO:0000313" key="6">
    <source>
        <dbReference type="Proteomes" id="UP000198847"/>
    </source>
</evidence>
<dbReference type="STRING" id="112903.SAMN04490178_11515"/>
<dbReference type="GO" id="GO:0003700">
    <property type="term" value="F:DNA-binding transcription factor activity"/>
    <property type="evidence" value="ECO:0007669"/>
    <property type="project" value="InterPro"/>
</dbReference>
<dbReference type="Pfam" id="PF01047">
    <property type="entry name" value="MarR"/>
    <property type="match status" value="1"/>
</dbReference>
<protein>
    <submittedName>
        <fullName evidence="5">DNA-binding transcriptional regulator, MarR family</fullName>
    </submittedName>
</protein>
<dbReference type="PROSITE" id="PS50995">
    <property type="entry name" value="HTH_MARR_2"/>
    <property type="match status" value="1"/>
</dbReference>
<dbReference type="InterPro" id="IPR011991">
    <property type="entry name" value="ArsR-like_HTH"/>
</dbReference>
<keyword evidence="3" id="KW-0804">Transcription</keyword>
<dbReference type="InterPro" id="IPR036388">
    <property type="entry name" value="WH-like_DNA-bd_sf"/>
</dbReference>
<dbReference type="SMART" id="SM00347">
    <property type="entry name" value="HTH_MARR"/>
    <property type="match status" value="1"/>
</dbReference>
<dbReference type="PRINTS" id="PR00598">
    <property type="entry name" value="HTHMARR"/>
</dbReference>
<feature type="domain" description="HTH marR-type" evidence="4">
    <location>
        <begin position="4"/>
        <end position="143"/>
    </location>
</feature>
<dbReference type="RefSeq" id="WP_091747893.1">
    <property type="nucleotide sequence ID" value="NZ_FODY01000015.1"/>
</dbReference>
<dbReference type="InterPro" id="IPR036390">
    <property type="entry name" value="WH_DNA-bd_sf"/>
</dbReference>
<dbReference type="OrthoDB" id="3254893at2"/>
<keyword evidence="2 5" id="KW-0238">DNA-binding</keyword>
<dbReference type="GO" id="GO:0003677">
    <property type="term" value="F:DNA binding"/>
    <property type="evidence" value="ECO:0007669"/>
    <property type="project" value="UniProtKB-KW"/>
</dbReference>
<dbReference type="Proteomes" id="UP000198847">
    <property type="component" value="Unassembled WGS sequence"/>
</dbReference>
<dbReference type="SUPFAM" id="SSF46785">
    <property type="entry name" value="Winged helix' DNA-binding domain"/>
    <property type="match status" value="1"/>
</dbReference>
<dbReference type="AlphaFoldDB" id="A0A1H8WAV8"/>
<reference evidence="5 6" key="1">
    <citation type="submission" date="2016-10" db="EMBL/GenBank/DDBJ databases">
        <authorList>
            <person name="de Groot N.N."/>
        </authorList>
    </citation>
    <scope>NUCLEOTIDE SEQUENCE [LARGE SCALE GENOMIC DNA]</scope>
    <source>
        <strain evidence="5 6">DSM 13305</strain>
    </source>
</reference>
<dbReference type="Gene3D" id="1.10.10.10">
    <property type="entry name" value="Winged helix-like DNA-binding domain superfamily/Winged helix DNA-binding domain"/>
    <property type="match status" value="1"/>
</dbReference>
<evidence type="ECO:0000256" key="3">
    <source>
        <dbReference type="ARBA" id="ARBA00023163"/>
    </source>
</evidence>
<evidence type="ECO:0000256" key="2">
    <source>
        <dbReference type="ARBA" id="ARBA00023125"/>
    </source>
</evidence>